<evidence type="ECO:0000313" key="1">
    <source>
        <dbReference type="EMBL" id="CAI9923365.1"/>
    </source>
</evidence>
<evidence type="ECO:0000313" key="2">
    <source>
        <dbReference type="EMBL" id="CAL5980647.1"/>
    </source>
</evidence>
<protein>
    <submittedName>
        <fullName evidence="2">Hypothetical_protein</fullName>
    </submittedName>
</protein>
<evidence type="ECO:0000313" key="3">
    <source>
        <dbReference type="Proteomes" id="UP001642409"/>
    </source>
</evidence>
<accession>A0AA86TP79</accession>
<dbReference type="EMBL" id="CATOUU010000279">
    <property type="protein sequence ID" value="CAI9923365.1"/>
    <property type="molecule type" value="Genomic_DNA"/>
</dbReference>
<proteinExistence type="predicted"/>
<sequence length="127" mass="15182">MAISDQVDYGLRVFKQQIRLKYGCFLSGTKEYGYINIYKQYEIMKDIQGTQQKLLNELLYQQLTFTHPVRNHRESNRFLHSYYSLLCLRILSMLVLMMNPQICSPAAVVKQSIIIEAQTFFFWYYQN</sequence>
<name>A0AA86TP79_9EUKA</name>
<keyword evidence="3" id="KW-1185">Reference proteome</keyword>
<dbReference type="Proteomes" id="UP001642409">
    <property type="component" value="Unassembled WGS sequence"/>
</dbReference>
<dbReference type="EMBL" id="CAXDID020000012">
    <property type="protein sequence ID" value="CAL5980647.1"/>
    <property type="molecule type" value="Genomic_DNA"/>
</dbReference>
<gene>
    <name evidence="1" type="ORF">HINF_LOCUS11010</name>
    <name evidence="2" type="ORF">HINF_LOCUS6277</name>
</gene>
<reference evidence="2 3" key="2">
    <citation type="submission" date="2024-07" db="EMBL/GenBank/DDBJ databases">
        <authorList>
            <person name="Akdeniz Z."/>
        </authorList>
    </citation>
    <scope>NUCLEOTIDE SEQUENCE [LARGE SCALE GENOMIC DNA]</scope>
</reference>
<comment type="caution">
    <text evidence="1">The sequence shown here is derived from an EMBL/GenBank/DDBJ whole genome shotgun (WGS) entry which is preliminary data.</text>
</comment>
<reference evidence="1" key="1">
    <citation type="submission" date="2023-06" db="EMBL/GenBank/DDBJ databases">
        <authorList>
            <person name="Kurt Z."/>
        </authorList>
    </citation>
    <scope>NUCLEOTIDE SEQUENCE</scope>
</reference>
<organism evidence="1">
    <name type="scientific">Hexamita inflata</name>
    <dbReference type="NCBI Taxonomy" id="28002"/>
    <lineage>
        <taxon>Eukaryota</taxon>
        <taxon>Metamonada</taxon>
        <taxon>Diplomonadida</taxon>
        <taxon>Hexamitidae</taxon>
        <taxon>Hexamitinae</taxon>
        <taxon>Hexamita</taxon>
    </lineage>
</organism>
<dbReference type="AlphaFoldDB" id="A0AA86TP79"/>